<feature type="domain" description="Ubiquitin-like" evidence="1">
    <location>
        <begin position="6"/>
        <end position="74"/>
    </location>
</feature>
<dbReference type="EMBL" id="JBBPBM010000034">
    <property type="protein sequence ID" value="KAK8532570.1"/>
    <property type="molecule type" value="Genomic_DNA"/>
</dbReference>
<dbReference type="SUPFAM" id="SSF54236">
    <property type="entry name" value="Ubiquitin-like"/>
    <property type="match status" value="1"/>
</dbReference>
<dbReference type="PANTHER" id="PTHR13169">
    <property type="entry name" value="UBIQUITIN-LIKE PROTEIN 3 HCG-1 PROTEIN"/>
    <property type="match status" value="1"/>
</dbReference>
<evidence type="ECO:0000313" key="3">
    <source>
        <dbReference type="Proteomes" id="UP001472677"/>
    </source>
</evidence>
<reference evidence="2 3" key="1">
    <citation type="journal article" date="2024" name="G3 (Bethesda)">
        <title>Genome assembly of Hibiscus sabdariffa L. provides insights into metabolisms of medicinal natural products.</title>
        <authorList>
            <person name="Kim T."/>
        </authorList>
    </citation>
    <scope>NUCLEOTIDE SEQUENCE [LARGE SCALE GENOMIC DNA]</scope>
    <source>
        <strain evidence="2">TK-2024</strain>
        <tissue evidence="2">Old leaves</tissue>
    </source>
</reference>
<name>A0ABR2DA58_9ROSI</name>
<dbReference type="SMART" id="SM00213">
    <property type="entry name" value="UBQ"/>
    <property type="match status" value="1"/>
</dbReference>
<dbReference type="Proteomes" id="UP001472677">
    <property type="component" value="Unassembled WGS sequence"/>
</dbReference>
<dbReference type="InterPro" id="IPR040015">
    <property type="entry name" value="UBL3-like"/>
</dbReference>
<dbReference type="InterPro" id="IPR029071">
    <property type="entry name" value="Ubiquitin-like_domsf"/>
</dbReference>
<organism evidence="2 3">
    <name type="scientific">Hibiscus sabdariffa</name>
    <name type="common">roselle</name>
    <dbReference type="NCBI Taxonomy" id="183260"/>
    <lineage>
        <taxon>Eukaryota</taxon>
        <taxon>Viridiplantae</taxon>
        <taxon>Streptophyta</taxon>
        <taxon>Embryophyta</taxon>
        <taxon>Tracheophyta</taxon>
        <taxon>Spermatophyta</taxon>
        <taxon>Magnoliopsida</taxon>
        <taxon>eudicotyledons</taxon>
        <taxon>Gunneridae</taxon>
        <taxon>Pentapetalae</taxon>
        <taxon>rosids</taxon>
        <taxon>malvids</taxon>
        <taxon>Malvales</taxon>
        <taxon>Malvaceae</taxon>
        <taxon>Malvoideae</taxon>
        <taxon>Hibiscus</taxon>
    </lineage>
</organism>
<evidence type="ECO:0000313" key="2">
    <source>
        <dbReference type="EMBL" id="KAK8532570.1"/>
    </source>
</evidence>
<dbReference type="PROSITE" id="PS50053">
    <property type="entry name" value="UBIQUITIN_2"/>
    <property type="match status" value="1"/>
</dbReference>
<protein>
    <recommendedName>
        <fullName evidence="1">Ubiquitin-like domain-containing protein</fullName>
    </recommendedName>
</protein>
<dbReference type="Gene3D" id="3.10.20.90">
    <property type="entry name" value="Phosphatidylinositol 3-kinase Catalytic Subunit, Chain A, domain 1"/>
    <property type="match status" value="1"/>
</dbReference>
<dbReference type="PANTHER" id="PTHR13169:SF12">
    <property type="entry name" value="MEMBRANE-ANCHORED UBIQUITIN-FOLD PROTEIN"/>
    <property type="match status" value="1"/>
</dbReference>
<accession>A0ABR2DA58</accession>
<proteinExistence type="predicted"/>
<dbReference type="Pfam" id="PF13881">
    <property type="entry name" value="Rad60-SLD_2"/>
    <property type="match status" value="1"/>
</dbReference>
<gene>
    <name evidence="2" type="ORF">V6N12_054007</name>
</gene>
<dbReference type="InterPro" id="IPR039540">
    <property type="entry name" value="UBL3-like_ubiquitin_dom"/>
</dbReference>
<keyword evidence="3" id="KW-1185">Reference proteome</keyword>
<dbReference type="InterPro" id="IPR000626">
    <property type="entry name" value="Ubiquitin-like_dom"/>
</dbReference>
<comment type="caution">
    <text evidence="2">The sequence shown here is derived from an EMBL/GenBank/DDBJ whole genome shotgun (WGS) entry which is preliminary data.</text>
</comment>
<sequence>MGEELIELKFRIYDGTDIAHSTYASSMTVANLKQKIVAEWPRDKTIAPKSVKDLKLIHAGKVLENNKTLADSRITIGDLPAGFIIMHVILAESMTYRSVYEAPNLIPATYISGKRNKSSGNKVAVRLVEKLEIEQDKDFLMFPASVTRPLRLTLPHPISLSLSTLSFVLPKQRWGFKGFLI</sequence>
<dbReference type="CDD" id="cd01814">
    <property type="entry name" value="Ubl_MUBs_plant"/>
    <property type="match status" value="1"/>
</dbReference>
<evidence type="ECO:0000259" key="1">
    <source>
        <dbReference type="PROSITE" id="PS50053"/>
    </source>
</evidence>